<gene>
    <name evidence="7" type="ORF">H2204_002319</name>
</gene>
<dbReference type="AlphaFoldDB" id="A0AA39D1B5"/>
<dbReference type="InterPro" id="IPR011701">
    <property type="entry name" value="MFS"/>
</dbReference>
<dbReference type="InterPro" id="IPR020846">
    <property type="entry name" value="MFS_dom"/>
</dbReference>
<accession>A0AA39D1B5</accession>
<dbReference type="EMBL" id="JAPDRN010000009">
    <property type="protein sequence ID" value="KAJ9642671.1"/>
    <property type="molecule type" value="Genomic_DNA"/>
</dbReference>
<dbReference type="PROSITE" id="PS50850">
    <property type="entry name" value="MFS"/>
    <property type="match status" value="1"/>
</dbReference>
<keyword evidence="8" id="KW-1185">Reference proteome</keyword>
<dbReference type="Gene3D" id="1.20.1250.20">
    <property type="entry name" value="MFS general substrate transporter like domains"/>
    <property type="match status" value="1"/>
</dbReference>
<dbReference type="PANTHER" id="PTHR23502">
    <property type="entry name" value="MAJOR FACILITATOR SUPERFAMILY"/>
    <property type="match status" value="1"/>
</dbReference>
<feature type="transmembrane region" description="Helical" evidence="5">
    <location>
        <begin position="150"/>
        <end position="167"/>
    </location>
</feature>
<evidence type="ECO:0000313" key="8">
    <source>
        <dbReference type="Proteomes" id="UP001172681"/>
    </source>
</evidence>
<keyword evidence="2 5" id="KW-0812">Transmembrane</keyword>
<feature type="transmembrane region" description="Helical" evidence="5">
    <location>
        <begin position="499"/>
        <end position="519"/>
    </location>
</feature>
<evidence type="ECO:0000259" key="6">
    <source>
        <dbReference type="PROSITE" id="PS50850"/>
    </source>
</evidence>
<proteinExistence type="predicted"/>
<evidence type="ECO:0000256" key="4">
    <source>
        <dbReference type="ARBA" id="ARBA00023136"/>
    </source>
</evidence>
<feature type="domain" description="Major facilitator superfamily (MFS) profile" evidence="6">
    <location>
        <begin position="86"/>
        <end position="532"/>
    </location>
</feature>
<evidence type="ECO:0000256" key="2">
    <source>
        <dbReference type="ARBA" id="ARBA00022692"/>
    </source>
</evidence>
<feature type="transmembrane region" description="Helical" evidence="5">
    <location>
        <begin position="321"/>
        <end position="347"/>
    </location>
</feature>
<feature type="transmembrane region" description="Helical" evidence="5">
    <location>
        <begin position="436"/>
        <end position="457"/>
    </location>
</feature>
<protein>
    <recommendedName>
        <fullName evidence="6">Major facilitator superfamily (MFS) profile domain-containing protein</fullName>
    </recommendedName>
</protein>
<feature type="transmembrane region" description="Helical" evidence="5">
    <location>
        <begin position="85"/>
        <end position="106"/>
    </location>
</feature>
<reference evidence="7" key="1">
    <citation type="submission" date="2022-10" db="EMBL/GenBank/DDBJ databases">
        <title>Culturing micro-colonial fungi from biological soil crusts in the Mojave desert and describing Neophaeococcomyces mojavensis, and introducing the new genera and species Taxawa tesnikishii.</title>
        <authorList>
            <person name="Kurbessoian T."/>
            <person name="Stajich J.E."/>
        </authorList>
    </citation>
    <scope>NUCLEOTIDE SEQUENCE</scope>
    <source>
        <strain evidence="7">TK_35</strain>
    </source>
</reference>
<feature type="transmembrane region" description="Helical" evidence="5">
    <location>
        <begin position="173"/>
        <end position="199"/>
    </location>
</feature>
<evidence type="ECO:0000313" key="7">
    <source>
        <dbReference type="EMBL" id="KAJ9642671.1"/>
    </source>
</evidence>
<organism evidence="7 8">
    <name type="scientific">Knufia peltigerae</name>
    <dbReference type="NCBI Taxonomy" id="1002370"/>
    <lineage>
        <taxon>Eukaryota</taxon>
        <taxon>Fungi</taxon>
        <taxon>Dikarya</taxon>
        <taxon>Ascomycota</taxon>
        <taxon>Pezizomycotina</taxon>
        <taxon>Eurotiomycetes</taxon>
        <taxon>Chaetothyriomycetidae</taxon>
        <taxon>Chaetothyriales</taxon>
        <taxon>Trichomeriaceae</taxon>
        <taxon>Knufia</taxon>
    </lineage>
</organism>
<evidence type="ECO:0000256" key="3">
    <source>
        <dbReference type="ARBA" id="ARBA00022989"/>
    </source>
</evidence>
<sequence>MDPNKSEQKSETLVSPHMEIDLEHISGKAGTLVVAPGFGDHPKEHLGEETISQLKTTADGRFILIPQPPDDPEHVLNWSWRKKHLILFVLFYSTLMTDMTSAWAIPLVISQSEYWGISTTNAGRNISGNVFMIGAGGLAAVPLTRWVGRLPILFWAISIAFILNIAASATPGWMSYLVIRCMQGFVITSPQVVGLSMIHDMFFFHEHARKIGIWAFSIIFSPVIGPLISGVIVNYASWRTSSWVNTGLLAIGVILIVLFGQETAHGDEQTHVSSSKSSPSMTERLVARAKLLTGITGYQAYHNGVKHTIQDMCIVATRPHFLCVCVYYLLSFMWSIGINVTLTLFFVPPPPVGYGYSTLTVSLFYFSPIIGMFLGELFGHWFNDFIFTRHIKRSRGVYEPEVRLWMVWISVVLLIGSLVLYGYALADKMPWIGPVMAYGIYGFGLVTQTVAITAYASDVFPDHTVEASSIINAFRVWGGFIVNYFLVNWAESDGPVVSFGAQAGIVGGAFLLIITVQVFGSRWRGAFPSPKKQT</sequence>
<comment type="subcellular location">
    <subcellularLocation>
        <location evidence="1">Membrane</location>
        <topology evidence="1">Multi-pass membrane protein</topology>
    </subcellularLocation>
</comment>
<dbReference type="Pfam" id="PF07690">
    <property type="entry name" value="MFS_1"/>
    <property type="match status" value="1"/>
</dbReference>
<dbReference type="GO" id="GO:0022857">
    <property type="term" value="F:transmembrane transporter activity"/>
    <property type="evidence" value="ECO:0007669"/>
    <property type="project" value="InterPro"/>
</dbReference>
<feature type="transmembrane region" description="Helical" evidence="5">
    <location>
        <begin position="404"/>
        <end position="424"/>
    </location>
</feature>
<name>A0AA39D1B5_9EURO</name>
<feature type="transmembrane region" description="Helical" evidence="5">
    <location>
        <begin position="211"/>
        <end position="236"/>
    </location>
</feature>
<feature type="transmembrane region" description="Helical" evidence="5">
    <location>
        <begin position="359"/>
        <end position="383"/>
    </location>
</feature>
<comment type="caution">
    <text evidence="7">The sequence shown here is derived from an EMBL/GenBank/DDBJ whole genome shotgun (WGS) entry which is preliminary data.</text>
</comment>
<dbReference type="SUPFAM" id="SSF103473">
    <property type="entry name" value="MFS general substrate transporter"/>
    <property type="match status" value="1"/>
</dbReference>
<dbReference type="PANTHER" id="PTHR23502:SF159">
    <property type="entry name" value="TRANSPORTER, PUTATIVE (AFU_ORTHOLOGUE AFUA_4G14230)-RELATED"/>
    <property type="match status" value="1"/>
</dbReference>
<dbReference type="Proteomes" id="UP001172681">
    <property type="component" value="Unassembled WGS sequence"/>
</dbReference>
<evidence type="ECO:0000256" key="1">
    <source>
        <dbReference type="ARBA" id="ARBA00004141"/>
    </source>
</evidence>
<evidence type="ECO:0000256" key="5">
    <source>
        <dbReference type="SAM" id="Phobius"/>
    </source>
</evidence>
<feature type="transmembrane region" description="Helical" evidence="5">
    <location>
        <begin position="242"/>
        <end position="260"/>
    </location>
</feature>
<keyword evidence="4 5" id="KW-0472">Membrane</keyword>
<dbReference type="InterPro" id="IPR036259">
    <property type="entry name" value="MFS_trans_sf"/>
</dbReference>
<keyword evidence="3 5" id="KW-1133">Transmembrane helix</keyword>
<feature type="transmembrane region" description="Helical" evidence="5">
    <location>
        <begin position="469"/>
        <end position="487"/>
    </location>
</feature>
<feature type="transmembrane region" description="Helical" evidence="5">
    <location>
        <begin position="126"/>
        <end position="143"/>
    </location>
</feature>
<dbReference type="GO" id="GO:0005886">
    <property type="term" value="C:plasma membrane"/>
    <property type="evidence" value="ECO:0007669"/>
    <property type="project" value="TreeGrafter"/>
</dbReference>